<comment type="caution">
    <text evidence="6">The sequence shown here is derived from an EMBL/GenBank/DDBJ whole genome shotgun (WGS) entry which is preliminary data.</text>
</comment>
<sequence>MLIIPVIDLMGGKVVHARGGQRDHYLPLKSQLTSSVYPNAVIKQLLIWFPFTDLYIADLDAIETGKIDKAFYLQLHQLFPQLTIWLDAGIRNLDDWLIWHDIPNLKPILGSESLNDLDLLKQLQPTEFILSLDFRQGGLLGKFELLEQIELWPDTIIVMSLDSVGRDDGPDRQLLRKIQLLKPNAEIVAAGGVRGKEDLTDLAEAGIKAVLVASALHKGELSVDTIRQIMN</sequence>
<protein>
    <submittedName>
        <fullName evidence="6">1-(5-phosphoribosyl)-5-[(5-phosphoribosylamino)methylideneamino] imidazole-4-carboxamide isomerase</fullName>
        <ecNumber evidence="6">5.3.1.16</ecNumber>
    </submittedName>
</protein>
<keyword evidence="2 5" id="KW-0028">Amino-acid biosynthesis</keyword>
<organism evidence="6 7">
    <name type="scientific">Methylophaga muralis</name>
    <dbReference type="NCBI Taxonomy" id="291169"/>
    <lineage>
        <taxon>Bacteria</taxon>
        <taxon>Pseudomonadati</taxon>
        <taxon>Pseudomonadota</taxon>
        <taxon>Gammaproteobacteria</taxon>
        <taxon>Thiotrichales</taxon>
        <taxon>Piscirickettsiaceae</taxon>
        <taxon>Methylophaga</taxon>
    </lineage>
</organism>
<dbReference type="GO" id="GO:0000162">
    <property type="term" value="P:L-tryptophan biosynthetic process"/>
    <property type="evidence" value="ECO:0007669"/>
    <property type="project" value="TreeGrafter"/>
</dbReference>
<evidence type="ECO:0000313" key="7">
    <source>
        <dbReference type="Proteomes" id="UP000094379"/>
    </source>
</evidence>
<comment type="pathway">
    <text evidence="4">Amino-acid biosynthesis.</text>
</comment>
<dbReference type="EMBL" id="MCRI01000001">
    <property type="protein sequence ID" value="ODN68085.1"/>
    <property type="molecule type" value="Genomic_DNA"/>
</dbReference>
<keyword evidence="7" id="KW-1185">Reference proteome</keyword>
<gene>
    <name evidence="6" type="primary">hisA_1</name>
    <name evidence="6" type="ORF">A9E74_00057</name>
</gene>
<evidence type="ECO:0000313" key="6">
    <source>
        <dbReference type="EMBL" id="ODN68085.1"/>
    </source>
</evidence>
<dbReference type="Proteomes" id="UP000094379">
    <property type="component" value="Unassembled WGS sequence"/>
</dbReference>
<dbReference type="GO" id="GO:0005737">
    <property type="term" value="C:cytoplasm"/>
    <property type="evidence" value="ECO:0007669"/>
    <property type="project" value="TreeGrafter"/>
</dbReference>
<dbReference type="GO" id="GO:0003949">
    <property type="term" value="F:1-(5-phosphoribosyl)-5-[(5-phosphoribosylamino)methylideneamino]imidazole-4-carboxamide isomerase activity"/>
    <property type="evidence" value="ECO:0007669"/>
    <property type="project" value="UniProtKB-EC"/>
</dbReference>
<dbReference type="GO" id="GO:0000105">
    <property type="term" value="P:L-histidine biosynthetic process"/>
    <property type="evidence" value="ECO:0007669"/>
    <property type="project" value="UniProtKB-KW"/>
</dbReference>
<dbReference type="Pfam" id="PF00977">
    <property type="entry name" value="His_biosynth"/>
    <property type="match status" value="1"/>
</dbReference>
<accession>A0A1E3GVW0</accession>
<keyword evidence="6" id="KW-0413">Isomerase</keyword>
<dbReference type="PANTHER" id="PTHR43090:SF2">
    <property type="entry name" value="1-(5-PHOSPHORIBOSYL)-5-[(5-PHOSPHORIBOSYLAMINO)METHYLIDENEAMINO] IMIDAZOLE-4-CARBOXAMIDE ISOMERASE"/>
    <property type="match status" value="1"/>
</dbReference>
<dbReference type="CDD" id="cd04723">
    <property type="entry name" value="HisA_HisF"/>
    <property type="match status" value="1"/>
</dbReference>
<dbReference type="EC" id="5.3.1.16" evidence="6"/>
<dbReference type="AlphaFoldDB" id="A0A1E3GVW0"/>
<keyword evidence="3 5" id="KW-0368">Histidine biosynthesis</keyword>
<name>A0A1E3GVW0_9GAMM</name>
<dbReference type="Gene3D" id="3.20.20.70">
    <property type="entry name" value="Aldolase class I"/>
    <property type="match status" value="1"/>
</dbReference>
<dbReference type="PANTHER" id="PTHR43090">
    <property type="entry name" value="1-(5-PHOSPHORIBOSYL)-5-[(5-PHOSPHORIBOSYLAMINO)METHYLIDENEAMINO] IMIDAZOLE-4-CARBOXAMIDE ISOMERASE"/>
    <property type="match status" value="1"/>
</dbReference>
<dbReference type="InterPro" id="IPR006062">
    <property type="entry name" value="His_biosynth"/>
</dbReference>
<evidence type="ECO:0000256" key="5">
    <source>
        <dbReference type="RuleBase" id="RU003657"/>
    </source>
</evidence>
<evidence type="ECO:0000256" key="1">
    <source>
        <dbReference type="ARBA" id="ARBA00009667"/>
    </source>
</evidence>
<proteinExistence type="inferred from homology"/>
<dbReference type="RefSeq" id="WP_069294678.1">
    <property type="nucleotide sequence ID" value="NZ_MCRI01000001.1"/>
</dbReference>
<dbReference type="InterPro" id="IPR013785">
    <property type="entry name" value="Aldolase_TIM"/>
</dbReference>
<dbReference type="InterPro" id="IPR011060">
    <property type="entry name" value="RibuloseP-bd_barrel"/>
</dbReference>
<evidence type="ECO:0000256" key="2">
    <source>
        <dbReference type="ARBA" id="ARBA00022605"/>
    </source>
</evidence>
<evidence type="ECO:0000256" key="4">
    <source>
        <dbReference type="ARBA" id="ARBA00029440"/>
    </source>
</evidence>
<dbReference type="SUPFAM" id="SSF51366">
    <property type="entry name" value="Ribulose-phoshate binding barrel"/>
    <property type="match status" value="1"/>
</dbReference>
<comment type="similarity">
    <text evidence="1 5">Belongs to the HisA/HisF family.</text>
</comment>
<evidence type="ECO:0000256" key="3">
    <source>
        <dbReference type="ARBA" id="ARBA00023102"/>
    </source>
</evidence>
<dbReference type="InterPro" id="IPR044524">
    <property type="entry name" value="Isoase_HisA-like"/>
</dbReference>
<dbReference type="STRING" id="291169.A9E74_00057"/>
<dbReference type="PATRIC" id="fig|291169.3.peg.56"/>
<reference evidence="6 7" key="1">
    <citation type="submission" date="2016-07" db="EMBL/GenBank/DDBJ databases">
        <title>Draft Genome Sequence of Methylophaga muralis Bur 1.</title>
        <authorList>
            <person name="Vasilenko O.V."/>
            <person name="Doronina N.V."/>
            <person name="Shmareva M.N."/>
            <person name="Tarlachkov S.V."/>
            <person name="Mustakhimov I."/>
            <person name="Trotsenko Y.A."/>
        </authorList>
    </citation>
    <scope>NUCLEOTIDE SEQUENCE [LARGE SCALE GENOMIC DNA]</scope>
    <source>
        <strain evidence="6 7">Bur 1</strain>
    </source>
</reference>